<feature type="region of interest" description="Disordered" evidence="1">
    <location>
        <begin position="205"/>
        <end position="235"/>
    </location>
</feature>
<dbReference type="Proteomes" id="UP000440224">
    <property type="component" value="Unassembled WGS sequence"/>
</dbReference>
<dbReference type="EMBL" id="WJIE01000010">
    <property type="protein sequence ID" value="MRG96229.1"/>
    <property type="molecule type" value="Genomic_DNA"/>
</dbReference>
<proteinExistence type="predicted"/>
<evidence type="ECO:0000313" key="2">
    <source>
        <dbReference type="EMBL" id="MRG96229.1"/>
    </source>
</evidence>
<protein>
    <submittedName>
        <fullName evidence="2">Uncharacterized protein</fullName>
    </submittedName>
</protein>
<accession>A0A6N7PWF7</accession>
<dbReference type="RefSeq" id="WP_153823025.1">
    <property type="nucleotide sequence ID" value="NZ_WJIE01000010.1"/>
</dbReference>
<dbReference type="OrthoDB" id="5521988at2"/>
<organism evidence="2 3">
    <name type="scientific">Polyangium spumosum</name>
    <dbReference type="NCBI Taxonomy" id="889282"/>
    <lineage>
        <taxon>Bacteria</taxon>
        <taxon>Pseudomonadati</taxon>
        <taxon>Myxococcota</taxon>
        <taxon>Polyangia</taxon>
        <taxon>Polyangiales</taxon>
        <taxon>Polyangiaceae</taxon>
        <taxon>Polyangium</taxon>
    </lineage>
</organism>
<evidence type="ECO:0000256" key="1">
    <source>
        <dbReference type="SAM" id="MobiDB-lite"/>
    </source>
</evidence>
<evidence type="ECO:0000313" key="3">
    <source>
        <dbReference type="Proteomes" id="UP000440224"/>
    </source>
</evidence>
<reference evidence="2 3" key="1">
    <citation type="submission" date="2019-10" db="EMBL/GenBank/DDBJ databases">
        <title>A soil myxobacterium in the family Polyangiaceae.</title>
        <authorList>
            <person name="Li Y."/>
            <person name="Wang J."/>
        </authorList>
    </citation>
    <scope>NUCLEOTIDE SEQUENCE [LARGE SCALE GENOMIC DNA]</scope>
    <source>
        <strain evidence="2 3">DSM 14734</strain>
    </source>
</reference>
<name>A0A6N7PWF7_9BACT</name>
<keyword evidence="3" id="KW-1185">Reference proteome</keyword>
<comment type="caution">
    <text evidence="2">The sequence shown here is derived from an EMBL/GenBank/DDBJ whole genome shotgun (WGS) entry which is preliminary data.</text>
</comment>
<sequence>MRHLRETDGSPVHRRHINFHATMCKGVSPLHDTLHIEATAGAAKLRSSQRAREDAEDMATAAYAGLMRTEVMVENAIREVDAAARKLDRKDPALAARRTIFPKGMSRVIKPDGQAQLDVLPALRIRMAPFVDKGDMDDALASLDHAEMLHRAALETVHLANAEVDLRFAEEREARRLVREQLASAHGRLRDHYKATPAAAEAFFLREKSPARSKPKAPTNPTPQPSVPATPLTPA</sequence>
<gene>
    <name evidence="2" type="ORF">GF068_30545</name>
</gene>
<dbReference type="AlphaFoldDB" id="A0A6N7PWF7"/>
<feature type="compositionally biased region" description="Pro residues" evidence="1">
    <location>
        <begin position="218"/>
        <end position="235"/>
    </location>
</feature>